<sequence>MELYKYQKLDAFTLDTSAGNPAACIFLHEEQSLSEEAMLEIARQHKGFVSEVVYCRIHGGVFLTYYSSECEVNFCGHGTIACMYSLVKNTASLSPCSEIPIHTNRIGQLTVYNRIADQGAVFISAPKPTYIASSLQSAQAAASLSLCDEDMPGIAG</sequence>
<dbReference type="Pfam" id="PF02567">
    <property type="entry name" value="PhzC-PhzF"/>
    <property type="match status" value="1"/>
</dbReference>
<proteinExistence type="predicted"/>
<name>A0A644UWZ5_9ZZZZ</name>
<dbReference type="PANTHER" id="PTHR13774">
    <property type="entry name" value="PHENAZINE BIOSYNTHESIS PROTEIN"/>
    <property type="match status" value="1"/>
</dbReference>
<reference evidence="1" key="1">
    <citation type="submission" date="2019-08" db="EMBL/GenBank/DDBJ databases">
        <authorList>
            <person name="Kucharzyk K."/>
            <person name="Murdoch R.W."/>
            <person name="Higgins S."/>
            <person name="Loffler F."/>
        </authorList>
    </citation>
    <scope>NUCLEOTIDE SEQUENCE</scope>
</reference>
<organism evidence="1">
    <name type="scientific">bioreactor metagenome</name>
    <dbReference type="NCBI Taxonomy" id="1076179"/>
    <lineage>
        <taxon>unclassified sequences</taxon>
        <taxon>metagenomes</taxon>
        <taxon>ecological metagenomes</taxon>
    </lineage>
</organism>
<accession>A0A644UWZ5</accession>
<dbReference type="AlphaFoldDB" id="A0A644UWZ5"/>
<comment type="caution">
    <text evidence="1">The sequence shown here is derived from an EMBL/GenBank/DDBJ whole genome shotgun (WGS) entry which is preliminary data.</text>
</comment>
<dbReference type="EMBL" id="VSSQ01000174">
    <property type="protein sequence ID" value="MPL83295.1"/>
    <property type="molecule type" value="Genomic_DNA"/>
</dbReference>
<evidence type="ECO:0000313" key="1">
    <source>
        <dbReference type="EMBL" id="MPL83295.1"/>
    </source>
</evidence>
<dbReference type="Gene3D" id="3.10.310.10">
    <property type="entry name" value="Diaminopimelate Epimerase, Chain A, domain 1"/>
    <property type="match status" value="1"/>
</dbReference>
<protein>
    <recommendedName>
        <fullName evidence="2">Isomerase YddE</fullName>
    </recommendedName>
</protein>
<gene>
    <name evidence="1" type="ORF">SDC9_29247</name>
</gene>
<dbReference type="InterPro" id="IPR003719">
    <property type="entry name" value="Phenazine_PhzF-like"/>
</dbReference>
<evidence type="ECO:0008006" key="2">
    <source>
        <dbReference type="Google" id="ProtNLM"/>
    </source>
</evidence>
<dbReference type="SUPFAM" id="SSF54506">
    <property type="entry name" value="Diaminopimelate epimerase-like"/>
    <property type="match status" value="1"/>
</dbReference>
<dbReference type="GO" id="GO:0016853">
    <property type="term" value="F:isomerase activity"/>
    <property type="evidence" value="ECO:0007669"/>
    <property type="project" value="TreeGrafter"/>
</dbReference>
<dbReference type="GO" id="GO:0005737">
    <property type="term" value="C:cytoplasm"/>
    <property type="evidence" value="ECO:0007669"/>
    <property type="project" value="TreeGrafter"/>
</dbReference>